<organism evidence="2 3">
    <name type="scientific">Candidatus Desulfatibia profunda</name>
    <dbReference type="NCBI Taxonomy" id="2841695"/>
    <lineage>
        <taxon>Bacteria</taxon>
        <taxon>Pseudomonadati</taxon>
        <taxon>Thermodesulfobacteriota</taxon>
        <taxon>Desulfobacteria</taxon>
        <taxon>Desulfobacterales</taxon>
        <taxon>Desulfobacterales incertae sedis</taxon>
        <taxon>Candidatus Desulfatibia</taxon>
    </lineage>
</organism>
<gene>
    <name evidence="2" type="ORF">H8E23_02440</name>
</gene>
<name>A0A8J6NQ93_9BACT</name>
<reference evidence="2 3" key="1">
    <citation type="submission" date="2020-08" db="EMBL/GenBank/DDBJ databases">
        <title>Bridging the membrane lipid divide: bacteria of the FCB group superphylum have the potential to synthesize archaeal ether lipids.</title>
        <authorList>
            <person name="Villanueva L."/>
            <person name="Von Meijenfeldt F.A.B."/>
            <person name="Westbye A.B."/>
            <person name="Yadav S."/>
            <person name="Hopmans E.C."/>
            <person name="Dutilh B.E."/>
            <person name="Sinninghe Damste J.S."/>
        </authorList>
    </citation>
    <scope>NUCLEOTIDE SEQUENCE [LARGE SCALE GENOMIC DNA]</scope>
    <source>
        <strain evidence="2">NIOZ-UU30</strain>
    </source>
</reference>
<protein>
    <recommendedName>
        <fullName evidence="1">Antitoxin FitA-like ribbon-helix-helix domain-containing protein</fullName>
    </recommendedName>
</protein>
<dbReference type="Gene3D" id="1.10.1220.10">
    <property type="entry name" value="Met repressor-like"/>
    <property type="match status" value="1"/>
</dbReference>
<feature type="domain" description="Antitoxin FitA-like ribbon-helix-helix" evidence="1">
    <location>
        <begin position="2"/>
        <end position="40"/>
    </location>
</feature>
<dbReference type="GO" id="GO:0006355">
    <property type="term" value="P:regulation of DNA-templated transcription"/>
    <property type="evidence" value="ECO:0007669"/>
    <property type="project" value="InterPro"/>
</dbReference>
<evidence type="ECO:0000259" key="1">
    <source>
        <dbReference type="Pfam" id="PF22513"/>
    </source>
</evidence>
<accession>A0A8J6NQ93</accession>
<proteinExistence type="predicted"/>
<dbReference type="SUPFAM" id="SSF47598">
    <property type="entry name" value="Ribbon-helix-helix"/>
    <property type="match status" value="1"/>
</dbReference>
<comment type="caution">
    <text evidence="2">The sequence shown here is derived from an EMBL/GenBank/DDBJ whole genome shotgun (WGS) entry which is preliminary data.</text>
</comment>
<evidence type="ECO:0000313" key="2">
    <source>
        <dbReference type="EMBL" id="MBC8360244.1"/>
    </source>
</evidence>
<dbReference type="InterPro" id="IPR053853">
    <property type="entry name" value="FitA-like_RHH"/>
</dbReference>
<dbReference type="AlphaFoldDB" id="A0A8J6NQ93"/>
<dbReference type="InterPro" id="IPR010985">
    <property type="entry name" value="Ribbon_hlx_hlx"/>
</dbReference>
<dbReference type="Proteomes" id="UP000603434">
    <property type="component" value="Unassembled WGS sequence"/>
</dbReference>
<evidence type="ECO:0000313" key="3">
    <source>
        <dbReference type="Proteomes" id="UP000603434"/>
    </source>
</evidence>
<dbReference type="EMBL" id="JACNJH010000077">
    <property type="protein sequence ID" value="MBC8360244.1"/>
    <property type="molecule type" value="Genomic_DNA"/>
</dbReference>
<dbReference type="InterPro" id="IPR013321">
    <property type="entry name" value="Arc_rbn_hlx_hlx"/>
</dbReference>
<dbReference type="Pfam" id="PF22513">
    <property type="entry name" value="FitA-like_RHH"/>
    <property type="match status" value="1"/>
</dbReference>
<sequence>MAQVLVRDIDPQLIETLKKRAQRNRRSLQGELKVILEQAAKVSTPININDFLARARAIRQRTAGRIKTDSAILIREDRER</sequence>